<accession>A0A2H3CXS7</accession>
<dbReference type="InParanoid" id="A0A2H3CXS7"/>
<dbReference type="EMBL" id="KZ293685">
    <property type="protein sequence ID" value="PBK86284.1"/>
    <property type="molecule type" value="Genomic_DNA"/>
</dbReference>
<evidence type="ECO:0000313" key="2">
    <source>
        <dbReference type="Proteomes" id="UP000217790"/>
    </source>
</evidence>
<name>A0A2H3CXS7_ARMGA</name>
<dbReference type="OrthoDB" id="10422687at2759"/>
<evidence type="ECO:0000313" key="1">
    <source>
        <dbReference type="EMBL" id="PBK86284.1"/>
    </source>
</evidence>
<dbReference type="AlphaFoldDB" id="A0A2H3CXS7"/>
<reference evidence="2" key="1">
    <citation type="journal article" date="2017" name="Nat. Ecol. Evol.">
        <title>Genome expansion and lineage-specific genetic innovations in the forest pathogenic fungi Armillaria.</title>
        <authorList>
            <person name="Sipos G."/>
            <person name="Prasanna A.N."/>
            <person name="Walter M.C."/>
            <person name="O'Connor E."/>
            <person name="Balint B."/>
            <person name="Krizsan K."/>
            <person name="Kiss B."/>
            <person name="Hess J."/>
            <person name="Varga T."/>
            <person name="Slot J."/>
            <person name="Riley R."/>
            <person name="Boka B."/>
            <person name="Rigling D."/>
            <person name="Barry K."/>
            <person name="Lee J."/>
            <person name="Mihaltcheva S."/>
            <person name="LaButti K."/>
            <person name="Lipzen A."/>
            <person name="Waldron R."/>
            <person name="Moloney N.M."/>
            <person name="Sperisen C."/>
            <person name="Kredics L."/>
            <person name="Vagvoelgyi C."/>
            <person name="Patrignani A."/>
            <person name="Fitzpatrick D."/>
            <person name="Nagy I."/>
            <person name="Doyle S."/>
            <person name="Anderson J.B."/>
            <person name="Grigoriev I.V."/>
            <person name="Gueldener U."/>
            <person name="Muensterkoetter M."/>
            <person name="Nagy L.G."/>
        </authorList>
    </citation>
    <scope>NUCLEOTIDE SEQUENCE [LARGE SCALE GENOMIC DNA]</scope>
    <source>
        <strain evidence="2">Ar21-2</strain>
    </source>
</reference>
<keyword evidence="2" id="KW-1185">Reference proteome</keyword>
<organism evidence="1 2">
    <name type="scientific">Armillaria gallica</name>
    <name type="common">Bulbous honey fungus</name>
    <name type="synonym">Armillaria bulbosa</name>
    <dbReference type="NCBI Taxonomy" id="47427"/>
    <lineage>
        <taxon>Eukaryota</taxon>
        <taxon>Fungi</taxon>
        <taxon>Dikarya</taxon>
        <taxon>Basidiomycota</taxon>
        <taxon>Agaricomycotina</taxon>
        <taxon>Agaricomycetes</taxon>
        <taxon>Agaricomycetidae</taxon>
        <taxon>Agaricales</taxon>
        <taxon>Marasmiineae</taxon>
        <taxon>Physalacriaceae</taxon>
        <taxon>Armillaria</taxon>
    </lineage>
</organism>
<sequence length="148" mass="16910">MLWFRSASFPNDTHASCVGLVPSFAGMFCRSMVRAYFLYVSQCLRLGGGTTSSLLAGFRRITSIYYYLYQHCITNIFKVPRKVSLLRETYATMRSKRYEPLRPRRMACHVRAVDPAVPNWDLAPVHTTTTTTESRVTGMSLNIEQVLK</sequence>
<dbReference type="Proteomes" id="UP000217790">
    <property type="component" value="Unassembled WGS sequence"/>
</dbReference>
<proteinExistence type="predicted"/>
<protein>
    <submittedName>
        <fullName evidence="1">Uncharacterized protein</fullName>
    </submittedName>
</protein>
<gene>
    <name evidence="1" type="ORF">ARMGADRAFT_540404</name>
</gene>